<keyword evidence="2" id="KW-1185">Reference proteome</keyword>
<name>A0A9P8WG09_9HYPO</name>
<gene>
    <name evidence="1" type="ORF">B0T10DRAFT_100729</name>
</gene>
<dbReference type="PROSITE" id="PS51257">
    <property type="entry name" value="PROKAR_LIPOPROTEIN"/>
    <property type="match status" value="1"/>
</dbReference>
<dbReference type="EMBL" id="JAGPYM010000002">
    <property type="protein sequence ID" value="KAH6898168.1"/>
    <property type="molecule type" value="Genomic_DNA"/>
</dbReference>
<dbReference type="AlphaFoldDB" id="A0A9P8WG09"/>
<sequence>MSESVRLSQVCTVNVVEVVNIQVLCCWLSASCSIANRIRTHRQCRVPVCSSARHDSRAHHYRGPTHRHHQTMSSQNTAQAPASFRKSATCCSTPPVPVDDVLLRLPAVRWLCVPCCCLSVFFFKPPRQPYAASPRLRCSQKQNTARVGEWLT</sequence>
<comment type="caution">
    <text evidence="1">The sequence shown here is derived from an EMBL/GenBank/DDBJ whole genome shotgun (WGS) entry which is preliminary data.</text>
</comment>
<protein>
    <submittedName>
        <fullName evidence="1">Uncharacterized protein</fullName>
    </submittedName>
</protein>
<organism evidence="1 2">
    <name type="scientific">Thelonectria olida</name>
    <dbReference type="NCBI Taxonomy" id="1576542"/>
    <lineage>
        <taxon>Eukaryota</taxon>
        <taxon>Fungi</taxon>
        <taxon>Dikarya</taxon>
        <taxon>Ascomycota</taxon>
        <taxon>Pezizomycotina</taxon>
        <taxon>Sordariomycetes</taxon>
        <taxon>Hypocreomycetidae</taxon>
        <taxon>Hypocreales</taxon>
        <taxon>Nectriaceae</taxon>
        <taxon>Thelonectria</taxon>
    </lineage>
</organism>
<evidence type="ECO:0000313" key="1">
    <source>
        <dbReference type="EMBL" id="KAH6898168.1"/>
    </source>
</evidence>
<dbReference type="Proteomes" id="UP000777438">
    <property type="component" value="Unassembled WGS sequence"/>
</dbReference>
<proteinExistence type="predicted"/>
<evidence type="ECO:0000313" key="2">
    <source>
        <dbReference type="Proteomes" id="UP000777438"/>
    </source>
</evidence>
<accession>A0A9P8WG09</accession>
<reference evidence="1 2" key="1">
    <citation type="journal article" date="2021" name="Nat. Commun.">
        <title>Genetic determinants of endophytism in the Arabidopsis root mycobiome.</title>
        <authorList>
            <person name="Mesny F."/>
            <person name="Miyauchi S."/>
            <person name="Thiergart T."/>
            <person name="Pickel B."/>
            <person name="Atanasova L."/>
            <person name="Karlsson M."/>
            <person name="Huettel B."/>
            <person name="Barry K.W."/>
            <person name="Haridas S."/>
            <person name="Chen C."/>
            <person name="Bauer D."/>
            <person name="Andreopoulos W."/>
            <person name="Pangilinan J."/>
            <person name="LaButti K."/>
            <person name="Riley R."/>
            <person name="Lipzen A."/>
            <person name="Clum A."/>
            <person name="Drula E."/>
            <person name="Henrissat B."/>
            <person name="Kohler A."/>
            <person name="Grigoriev I.V."/>
            <person name="Martin F.M."/>
            <person name="Hacquard S."/>
        </authorList>
    </citation>
    <scope>NUCLEOTIDE SEQUENCE [LARGE SCALE GENOMIC DNA]</scope>
    <source>
        <strain evidence="1 2">MPI-CAGE-CH-0241</strain>
    </source>
</reference>